<evidence type="ECO:0000313" key="3">
    <source>
        <dbReference type="Proteomes" id="UP001371224"/>
    </source>
</evidence>
<feature type="chain" id="PRO_5045609459" evidence="1">
    <location>
        <begin position="41"/>
        <end position="209"/>
    </location>
</feature>
<name>A0ABU8L7Y7_9MICO</name>
<dbReference type="InterPro" id="IPR006311">
    <property type="entry name" value="TAT_signal"/>
</dbReference>
<sequence length="209" mass="21648">MDPRTTHVDAPRPLSRRTVLQGTAWTLPALVAVTAVPAAAASGVQDLEFYLTAGQVIGQGSGTGASGQFRSNGVRITSPDDRIIPAGVTIVFTLTYTGSGAVDFTNPQNGIDFNLGQNQQWTVDPIEQHRVVFTATSNISATEITIGSASWWVNQGVRPENESITFTGVATVPPGGGFPNGGTLTSLVVDPNGGTGALSGPDETTWPVA</sequence>
<dbReference type="PROSITE" id="PS51318">
    <property type="entry name" value="TAT"/>
    <property type="match status" value="1"/>
</dbReference>
<dbReference type="Proteomes" id="UP001371224">
    <property type="component" value="Unassembled WGS sequence"/>
</dbReference>
<feature type="signal peptide" evidence="1">
    <location>
        <begin position="1"/>
        <end position="40"/>
    </location>
</feature>
<reference evidence="2 3" key="1">
    <citation type="submission" date="2024-02" db="EMBL/GenBank/DDBJ databases">
        <authorList>
            <person name="Saticioglu I.B."/>
        </authorList>
    </citation>
    <scope>NUCLEOTIDE SEQUENCE [LARGE SCALE GENOMIC DNA]</scope>
    <source>
        <strain evidence="2 3">Mu-80</strain>
    </source>
</reference>
<keyword evidence="3" id="KW-1185">Reference proteome</keyword>
<gene>
    <name evidence="2" type="ORF">WDU99_00650</name>
</gene>
<dbReference type="RefSeq" id="WP_337330505.1">
    <property type="nucleotide sequence ID" value="NZ_JBBDGM010000001.1"/>
</dbReference>
<evidence type="ECO:0000256" key="1">
    <source>
        <dbReference type="SAM" id="SignalP"/>
    </source>
</evidence>
<proteinExistence type="predicted"/>
<comment type="caution">
    <text evidence="2">The sequence shown here is derived from an EMBL/GenBank/DDBJ whole genome shotgun (WGS) entry which is preliminary data.</text>
</comment>
<evidence type="ECO:0000313" key="2">
    <source>
        <dbReference type="EMBL" id="MEJ1086823.1"/>
    </source>
</evidence>
<organism evidence="2 3">
    <name type="scientific">Microbacterium bandirmense</name>
    <dbReference type="NCBI Taxonomy" id="3122050"/>
    <lineage>
        <taxon>Bacteria</taxon>
        <taxon>Bacillati</taxon>
        <taxon>Actinomycetota</taxon>
        <taxon>Actinomycetes</taxon>
        <taxon>Micrococcales</taxon>
        <taxon>Microbacteriaceae</taxon>
        <taxon>Microbacterium</taxon>
    </lineage>
</organism>
<protein>
    <submittedName>
        <fullName evidence="2">Uncharacterized protein</fullName>
    </submittedName>
</protein>
<dbReference type="EMBL" id="JBBDGM010000001">
    <property type="protein sequence ID" value="MEJ1086823.1"/>
    <property type="molecule type" value="Genomic_DNA"/>
</dbReference>
<keyword evidence="1" id="KW-0732">Signal</keyword>
<accession>A0ABU8L7Y7</accession>